<proteinExistence type="predicted"/>
<dbReference type="OrthoDB" id="2682083at2759"/>
<keyword evidence="2" id="KW-1185">Reference proteome</keyword>
<organism evidence="1 2">
    <name type="scientific">Suillus placidus</name>
    <dbReference type="NCBI Taxonomy" id="48579"/>
    <lineage>
        <taxon>Eukaryota</taxon>
        <taxon>Fungi</taxon>
        <taxon>Dikarya</taxon>
        <taxon>Basidiomycota</taxon>
        <taxon>Agaricomycotina</taxon>
        <taxon>Agaricomycetes</taxon>
        <taxon>Agaricomycetidae</taxon>
        <taxon>Boletales</taxon>
        <taxon>Suillineae</taxon>
        <taxon>Suillaceae</taxon>
        <taxon>Suillus</taxon>
    </lineage>
</organism>
<comment type="caution">
    <text evidence="1">The sequence shown here is derived from an EMBL/GenBank/DDBJ whole genome shotgun (WGS) entry which is preliminary data.</text>
</comment>
<evidence type="ECO:0000313" key="1">
    <source>
        <dbReference type="EMBL" id="KAG1774578.1"/>
    </source>
</evidence>
<gene>
    <name evidence="1" type="ORF">EV702DRAFT_1122997</name>
</gene>
<dbReference type="EMBL" id="JABBWD010000040">
    <property type="protein sequence ID" value="KAG1774578.1"/>
    <property type="molecule type" value="Genomic_DNA"/>
</dbReference>
<protein>
    <submittedName>
        <fullName evidence="1">Uncharacterized protein</fullName>
    </submittedName>
</protein>
<reference evidence="1" key="1">
    <citation type="journal article" date="2020" name="New Phytol.">
        <title>Comparative genomics reveals dynamic genome evolution in host specialist ectomycorrhizal fungi.</title>
        <authorList>
            <person name="Lofgren L.A."/>
            <person name="Nguyen N.H."/>
            <person name="Vilgalys R."/>
            <person name="Ruytinx J."/>
            <person name="Liao H.L."/>
            <person name="Branco S."/>
            <person name="Kuo A."/>
            <person name="LaButti K."/>
            <person name="Lipzen A."/>
            <person name="Andreopoulos W."/>
            <person name="Pangilinan J."/>
            <person name="Riley R."/>
            <person name="Hundley H."/>
            <person name="Na H."/>
            <person name="Barry K."/>
            <person name="Grigoriev I.V."/>
            <person name="Stajich J.E."/>
            <person name="Kennedy P.G."/>
        </authorList>
    </citation>
    <scope>NUCLEOTIDE SEQUENCE</scope>
    <source>
        <strain evidence="1">DOB743</strain>
    </source>
</reference>
<sequence length="250" mass="28294">MEPAICFRFSDLPLEIALLILKYAAQPTLFQREKFTDKNPYSSALSLCLVSRLVRRTVLPELLHTISLRRCRSMRSFAKAQLIQKMYAAKNSDLFFDYTTVVQRMWLGNHNTFMAPRLGESERKRVMSVLVPVLLAAPALAIDCYHLKLVIQSVEDAWTSRTDPNVGHGHSSFPGQTQSLTIMGHNTASEIFRNTQKGSVFLASIPHLTYLVNIAVEGGEFCDISRGLISPAYPLRVWMRDIPWACMKSE</sequence>
<evidence type="ECO:0000313" key="2">
    <source>
        <dbReference type="Proteomes" id="UP000714275"/>
    </source>
</evidence>
<accession>A0A9P6ZQ02</accession>
<name>A0A9P6ZQ02_9AGAM</name>
<dbReference type="Proteomes" id="UP000714275">
    <property type="component" value="Unassembled WGS sequence"/>
</dbReference>
<dbReference type="AlphaFoldDB" id="A0A9P6ZQ02"/>